<evidence type="ECO:0000256" key="3">
    <source>
        <dbReference type="ARBA" id="ARBA00022679"/>
    </source>
</evidence>
<dbReference type="Gene3D" id="3.30.420.40">
    <property type="match status" value="2"/>
</dbReference>
<evidence type="ECO:0000256" key="1">
    <source>
        <dbReference type="ARBA" id="ARBA00008748"/>
    </source>
</evidence>
<evidence type="ECO:0000313" key="12">
    <source>
        <dbReference type="Proteomes" id="UP001237448"/>
    </source>
</evidence>
<feature type="binding site" evidence="9">
    <location>
        <position position="93"/>
    </location>
    <ligand>
        <name>substrate</name>
    </ligand>
</feature>
<dbReference type="EMBL" id="JAUSVK010000001">
    <property type="protein sequence ID" value="MDQ0395531.1"/>
    <property type="molecule type" value="Genomic_DNA"/>
</dbReference>
<dbReference type="PANTHER" id="PTHR21060">
    <property type="entry name" value="ACETATE KINASE"/>
    <property type="match status" value="1"/>
</dbReference>
<evidence type="ECO:0000256" key="5">
    <source>
        <dbReference type="ARBA" id="ARBA00022741"/>
    </source>
</evidence>
<dbReference type="InterPro" id="IPR023865">
    <property type="entry name" value="Aliphatic_acid_kinase_CS"/>
</dbReference>
<keyword evidence="6 9" id="KW-0418">Kinase</keyword>
<dbReference type="PRINTS" id="PR00471">
    <property type="entry name" value="ACETATEKNASE"/>
</dbReference>
<feature type="binding site" evidence="9">
    <location>
        <begin position="328"/>
        <end position="332"/>
    </location>
    <ligand>
        <name>ATP</name>
        <dbReference type="ChEBI" id="CHEBI:30616"/>
    </ligand>
</feature>
<reference evidence="11 12" key="1">
    <citation type="submission" date="2023-07" db="EMBL/GenBank/DDBJ databases">
        <title>Genomic Encyclopedia of Type Strains, Phase IV (KMG-IV): sequencing the most valuable type-strain genomes for metagenomic binning, comparative biology and taxonomic classification.</title>
        <authorList>
            <person name="Goeker M."/>
        </authorList>
    </citation>
    <scope>NUCLEOTIDE SEQUENCE [LARGE SCALE GENOMIC DNA]</scope>
    <source>
        <strain evidence="11 12">DSM 5896</strain>
    </source>
</reference>
<dbReference type="InterPro" id="IPR000890">
    <property type="entry name" value="Aliphatic_acid_kin_short-chain"/>
</dbReference>
<gene>
    <name evidence="9" type="primary">ackA</name>
    <name evidence="11" type="ORF">J3R73_005323</name>
</gene>
<keyword evidence="12" id="KW-1185">Reference proteome</keyword>
<keyword evidence="3 9" id="KW-0808">Transferase</keyword>
<organism evidence="11 12">
    <name type="scientific">Labrys monachus</name>
    <dbReference type="NCBI Taxonomy" id="217067"/>
    <lineage>
        <taxon>Bacteria</taxon>
        <taxon>Pseudomonadati</taxon>
        <taxon>Pseudomonadota</taxon>
        <taxon>Alphaproteobacteria</taxon>
        <taxon>Hyphomicrobiales</taxon>
        <taxon>Xanthobacteraceae</taxon>
        <taxon>Labrys</taxon>
    </lineage>
</organism>
<proteinExistence type="inferred from homology"/>
<comment type="pathway">
    <text evidence="9">Metabolic intermediate biosynthesis; acetyl-CoA biosynthesis; acetyl-CoA from acetate: step 1/2.</text>
</comment>
<sequence length="394" mass="40875">MTDAVLAINAGSSSLKFALFAMSGADEPGLLARGKAEERDGARRLVAHAPDGGMLADRHAASGEPDGHGLVSDLLAWSEEHIGAGALAGVGHRVVHGGGLHVEPARIDDALFAALEALTPLAPLHQPGSLAPIRALRAMRPQLPQVACFDTAFHHDLAPPVSRLALPRRYEVQGLRRFGFHGLSYEYVARRLAGLSPSLADRRTVVAHLGSGASLCAMRHGRSADTTMGFSALDGLVMATRCGAIDPGVLLYLQQAQGLSVAALEHLLYKESGLLGVSGLSGDMQALLKSDAPEAAEAVDLFCFSIARHTAAMANTLGGLECLVFTGGIGEHAAEIRARVGERLGWLGVAIDAAANAAAAPDIGAADSAVRVLIIPTDEEAVIAGHTRDVLLGR</sequence>
<evidence type="ECO:0000256" key="8">
    <source>
        <dbReference type="ARBA" id="ARBA00022842"/>
    </source>
</evidence>
<accession>A0ABU0FLQ6</accession>
<feature type="site" description="Transition state stabilizer" evidence="9">
    <location>
        <position position="181"/>
    </location>
</feature>
<comment type="function">
    <text evidence="9">Catalyzes the formation of acetyl phosphate from acetate and ATP. Can also catalyze the reverse reaction.</text>
</comment>
<evidence type="ECO:0000256" key="4">
    <source>
        <dbReference type="ARBA" id="ARBA00022723"/>
    </source>
</evidence>
<comment type="similarity">
    <text evidence="1 9 10">Belongs to the acetokinase family.</text>
</comment>
<dbReference type="NCBIfam" id="TIGR00016">
    <property type="entry name" value="ackA"/>
    <property type="match status" value="1"/>
</dbReference>
<feature type="site" description="Transition state stabilizer" evidence="9">
    <location>
        <position position="241"/>
    </location>
</feature>
<feature type="active site" description="Proton donor/acceptor" evidence="9">
    <location>
        <position position="150"/>
    </location>
</feature>
<feature type="binding site" evidence="9">
    <location>
        <begin position="208"/>
        <end position="212"/>
    </location>
    <ligand>
        <name>ATP</name>
        <dbReference type="ChEBI" id="CHEBI:30616"/>
    </ligand>
</feature>
<dbReference type="EC" id="2.7.2.1" evidence="9"/>
<evidence type="ECO:0000313" key="11">
    <source>
        <dbReference type="EMBL" id="MDQ0395531.1"/>
    </source>
</evidence>
<dbReference type="Proteomes" id="UP001237448">
    <property type="component" value="Unassembled WGS sequence"/>
</dbReference>
<name>A0ABU0FLQ6_9HYPH</name>
<comment type="catalytic activity">
    <reaction evidence="9">
        <text>acetate + ATP = acetyl phosphate + ADP</text>
        <dbReference type="Rhea" id="RHEA:11352"/>
        <dbReference type="ChEBI" id="CHEBI:22191"/>
        <dbReference type="ChEBI" id="CHEBI:30089"/>
        <dbReference type="ChEBI" id="CHEBI:30616"/>
        <dbReference type="ChEBI" id="CHEBI:456216"/>
        <dbReference type="EC" id="2.7.2.1"/>
    </reaction>
</comment>
<keyword evidence="5 9" id="KW-0547">Nucleotide-binding</keyword>
<feature type="binding site" evidence="9">
    <location>
        <position position="379"/>
    </location>
    <ligand>
        <name>Mg(2+)</name>
        <dbReference type="ChEBI" id="CHEBI:18420"/>
    </ligand>
</feature>
<dbReference type="HAMAP" id="MF_00020">
    <property type="entry name" value="Acetate_kinase"/>
    <property type="match status" value="1"/>
</dbReference>
<keyword evidence="7 9" id="KW-0067">ATP-binding</keyword>
<evidence type="ECO:0000256" key="9">
    <source>
        <dbReference type="HAMAP-Rule" id="MF_00020"/>
    </source>
</evidence>
<evidence type="ECO:0000256" key="10">
    <source>
        <dbReference type="RuleBase" id="RU003835"/>
    </source>
</evidence>
<evidence type="ECO:0000256" key="2">
    <source>
        <dbReference type="ARBA" id="ARBA00022490"/>
    </source>
</evidence>
<comment type="caution">
    <text evidence="9">Lacks conserved residue(s) required for the propagation of feature annotation.</text>
</comment>
<dbReference type="GO" id="GO:0008776">
    <property type="term" value="F:acetate kinase activity"/>
    <property type="evidence" value="ECO:0007669"/>
    <property type="project" value="UniProtKB-EC"/>
</dbReference>
<keyword evidence="8 9" id="KW-0460">Magnesium</keyword>
<dbReference type="RefSeq" id="WP_307434329.1">
    <property type="nucleotide sequence ID" value="NZ_JAUSVK010000001.1"/>
</dbReference>
<comment type="subunit">
    <text evidence="9">Homodimer.</text>
</comment>
<feature type="binding site" evidence="9">
    <location>
        <position position="16"/>
    </location>
    <ligand>
        <name>ATP</name>
        <dbReference type="ChEBI" id="CHEBI:30616"/>
    </ligand>
</feature>
<dbReference type="Pfam" id="PF00871">
    <property type="entry name" value="Acetate_kinase"/>
    <property type="match status" value="1"/>
</dbReference>
<keyword evidence="4 9" id="KW-0479">Metal-binding</keyword>
<dbReference type="PROSITE" id="PS01075">
    <property type="entry name" value="ACETATE_KINASE_1"/>
    <property type="match status" value="1"/>
</dbReference>
<dbReference type="PIRSF" id="PIRSF000722">
    <property type="entry name" value="Acetate_prop_kin"/>
    <property type="match status" value="1"/>
</dbReference>
<dbReference type="SUPFAM" id="SSF53067">
    <property type="entry name" value="Actin-like ATPase domain"/>
    <property type="match status" value="2"/>
</dbReference>
<comment type="cofactor">
    <cofactor evidence="9">
        <name>Mg(2+)</name>
        <dbReference type="ChEBI" id="CHEBI:18420"/>
    </cofactor>
    <cofactor evidence="9">
        <name>Mn(2+)</name>
        <dbReference type="ChEBI" id="CHEBI:29035"/>
    </cofactor>
    <text evidence="9">Mg(2+). Can also accept Mn(2+).</text>
</comment>
<dbReference type="InterPro" id="IPR043129">
    <property type="entry name" value="ATPase_NBD"/>
</dbReference>
<comment type="subcellular location">
    <subcellularLocation>
        <location evidence="9">Cytoplasm</location>
    </subcellularLocation>
</comment>
<dbReference type="PANTHER" id="PTHR21060:SF21">
    <property type="entry name" value="ACETATE KINASE"/>
    <property type="match status" value="1"/>
</dbReference>
<comment type="caution">
    <text evidence="11">The sequence shown here is derived from an EMBL/GenBank/DDBJ whole genome shotgun (WGS) entry which is preliminary data.</text>
</comment>
<dbReference type="InterPro" id="IPR004372">
    <property type="entry name" value="Ac/propionate_kinase"/>
</dbReference>
<evidence type="ECO:0000256" key="6">
    <source>
        <dbReference type="ARBA" id="ARBA00022777"/>
    </source>
</evidence>
<evidence type="ECO:0000256" key="7">
    <source>
        <dbReference type="ARBA" id="ARBA00022840"/>
    </source>
</evidence>
<keyword evidence="2 9" id="KW-0963">Cytoplasm</keyword>
<feature type="binding site" evidence="9">
    <location>
        <position position="9"/>
    </location>
    <ligand>
        <name>Mg(2+)</name>
        <dbReference type="ChEBI" id="CHEBI:18420"/>
    </ligand>
</feature>
<protein>
    <recommendedName>
        <fullName evidence="9">Acetate kinase</fullName>
        <ecNumber evidence="9">2.7.2.1</ecNumber>
    </recommendedName>
    <alternativeName>
        <fullName evidence="9">Acetokinase</fullName>
    </alternativeName>
</protein>
<dbReference type="PROSITE" id="PS01076">
    <property type="entry name" value="ACETATE_KINASE_2"/>
    <property type="match status" value="1"/>
</dbReference>